<dbReference type="Gene3D" id="3.40.50.300">
    <property type="entry name" value="P-loop containing nucleotide triphosphate hydrolases"/>
    <property type="match status" value="1"/>
</dbReference>
<evidence type="ECO:0000256" key="1">
    <source>
        <dbReference type="ARBA" id="ARBA00022741"/>
    </source>
</evidence>
<dbReference type="InterPro" id="IPR000330">
    <property type="entry name" value="SNF2_N"/>
</dbReference>
<reference evidence="5 6" key="1">
    <citation type="submission" date="2023-04" db="EMBL/GenBank/DDBJ databases">
        <title>Colletotrichum tabacum stain YC1 causing leaf anthracnose on Nicotiana tabacum(L.) cv.</title>
        <authorList>
            <person name="Ji Z."/>
            <person name="Wang M."/>
            <person name="Zhang J."/>
            <person name="Wang N."/>
            <person name="Zhou Z."/>
        </authorList>
    </citation>
    <scope>NUCLEOTIDE SEQUENCE [LARGE SCALE GENOMIC DNA]</scope>
    <source>
        <strain evidence="5 6">YC1</strain>
    </source>
</reference>
<dbReference type="GO" id="GO:0005634">
    <property type="term" value="C:nucleus"/>
    <property type="evidence" value="ECO:0007669"/>
    <property type="project" value="TreeGrafter"/>
</dbReference>
<dbReference type="InterPro" id="IPR027417">
    <property type="entry name" value="P-loop_NTPase"/>
</dbReference>
<evidence type="ECO:0000256" key="3">
    <source>
        <dbReference type="ARBA" id="ARBA00022840"/>
    </source>
</evidence>
<dbReference type="CDD" id="cd18793">
    <property type="entry name" value="SF2_C_SNF"/>
    <property type="match status" value="1"/>
</dbReference>
<dbReference type="InterPro" id="IPR038718">
    <property type="entry name" value="SNF2-like_sf"/>
</dbReference>
<proteinExistence type="predicted"/>
<feature type="domain" description="SNF2 N-terminal" evidence="4">
    <location>
        <begin position="3"/>
        <end position="148"/>
    </location>
</feature>
<dbReference type="GO" id="GO:0016787">
    <property type="term" value="F:hydrolase activity"/>
    <property type="evidence" value="ECO:0007669"/>
    <property type="project" value="UniProtKB-KW"/>
</dbReference>
<evidence type="ECO:0000313" key="5">
    <source>
        <dbReference type="EMBL" id="KAK6217080.1"/>
    </source>
</evidence>
<dbReference type="AlphaFoldDB" id="A0AAV9TBL7"/>
<dbReference type="GO" id="GO:0005524">
    <property type="term" value="F:ATP binding"/>
    <property type="evidence" value="ECO:0007669"/>
    <property type="project" value="UniProtKB-KW"/>
</dbReference>
<name>A0AAV9TBL7_9PEZI</name>
<keyword evidence="3" id="KW-0067">ATP-binding</keyword>
<keyword evidence="2" id="KW-0378">Hydrolase</keyword>
<comment type="caution">
    <text evidence="5">The sequence shown here is derived from an EMBL/GenBank/DDBJ whole genome shotgun (WGS) entry which is preliminary data.</text>
</comment>
<keyword evidence="1" id="KW-0547">Nucleotide-binding</keyword>
<evidence type="ECO:0000313" key="6">
    <source>
        <dbReference type="Proteomes" id="UP001327957"/>
    </source>
</evidence>
<evidence type="ECO:0000259" key="4">
    <source>
        <dbReference type="Pfam" id="PF00176"/>
    </source>
</evidence>
<dbReference type="Gene3D" id="3.40.50.10810">
    <property type="entry name" value="Tandem AAA-ATPase domain"/>
    <property type="match status" value="1"/>
</dbReference>
<accession>A0AAV9TBL7</accession>
<gene>
    <name evidence="5" type="ORF">QIS74_07194</name>
</gene>
<dbReference type="EMBL" id="JASAOK010000039">
    <property type="protein sequence ID" value="KAK6217080.1"/>
    <property type="molecule type" value="Genomic_DNA"/>
</dbReference>
<dbReference type="PANTHER" id="PTHR45626:SF22">
    <property type="entry name" value="DNA REPAIR PROTEIN RAD5"/>
    <property type="match status" value="1"/>
</dbReference>
<dbReference type="SUPFAM" id="SSF52540">
    <property type="entry name" value="P-loop containing nucleoside triphosphate hydrolases"/>
    <property type="match status" value="2"/>
</dbReference>
<organism evidence="5 6">
    <name type="scientific">Colletotrichum tabaci</name>
    <dbReference type="NCBI Taxonomy" id="1209068"/>
    <lineage>
        <taxon>Eukaryota</taxon>
        <taxon>Fungi</taxon>
        <taxon>Dikarya</taxon>
        <taxon>Ascomycota</taxon>
        <taxon>Pezizomycotina</taxon>
        <taxon>Sordariomycetes</taxon>
        <taxon>Hypocreomycetidae</taxon>
        <taxon>Glomerellales</taxon>
        <taxon>Glomerellaceae</taxon>
        <taxon>Colletotrichum</taxon>
        <taxon>Colletotrichum destructivum species complex</taxon>
    </lineage>
</organism>
<dbReference type="GO" id="GO:0006281">
    <property type="term" value="P:DNA repair"/>
    <property type="evidence" value="ECO:0007669"/>
    <property type="project" value="TreeGrafter"/>
</dbReference>
<dbReference type="PANTHER" id="PTHR45626">
    <property type="entry name" value="TRANSCRIPTION TERMINATION FACTOR 2-RELATED"/>
    <property type="match status" value="1"/>
</dbReference>
<dbReference type="Pfam" id="PF00176">
    <property type="entry name" value="SNF2-rel_dom"/>
    <property type="match status" value="1"/>
</dbReference>
<dbReference type="Proteomes" id="UP001327957">
    <property type="component" value="Unassembled WGS sequence"/>
</dbReference>
<keyword evidence="6" id="KW-1185">Reference proteome</keyword>
<dbReference type="InterPro" id="IPR049730">
    <property type="entry name" value="SNF2/RAD54-like_C"/>
</dbReference>
<dbReference type="InterPro" id="IPR050628">
    <property type="entry name" value="SNF2_RAD54_helicase_TF"/>
</dbReference>
<dbReference type="GO" id="GO:0008094">
    <property type="term" value="F:ATP-dependent activity, acting on DNA"/>
    <property type="evidence" value="ECO:0007669"/>
    <property type="project" value="TreeGrafter"/>
</dbReference>
<protein>
    <submittedName>
        <fullName evidence="5">Alpha-mannosyltransferase</fullName>
    </submittedName>
</protein>
<evidence type="ECO:0000256" key="2">
    <source>
        <dbReference type="ARBA" id="ARBA00022801"/>
    </source>
</evidence>
<sequence length="310" mass="35476">MAHAVCALDSVSRWAVTGTLIQNRLSDLATIVKFIRAYPYTDTRQFEADLSRLWKSGQDGKAVQRLKYLSACLILRRPKGTITLPPRHDKLCAVDFTSEERAAYEEMRQQAITRIEEALQQDAGFERANIAVYHNILQRIESLRLFCNLGLGYHSRHSKKMSSSDEDSHNWAEIAQQLFNLQMQKEPVVCLGCSSTLELTETIPDESIETKLRAQFFQCMKLTLTVASRVYLMEPHWNPNLEEQALARVHRMGQTREVTTVRLYMRDSFEEQVMEVQKTKKQLAGLLLSPHDGSQTDDSLSGLQKLRSLL</sequence>